<keyword evidence="1" id="KW-1133">Transmembrane helix</keyword>
<evidence type="ECO:0000313" key="2">
    <source>
        <dbReference type="EMBL" id="MFF3666997.1"/>
    </source>
</evidence>
<evidence type="ECO:0000313" key="3">
    <source>
        <dbReference type="Proteomes" id="UP001602013"/>
    </source>
</evidence>
<feature type="transmembrane region" description="Helical" evidence="1">
    <location>
        <begin position="285"/>
        <end position="306"/>
    </location>
</feature>
<feature type="transmembrane region" description="Helical" evidence="1">
    <location>
        <begin position="210"/>
        <end position="230"/>
    </location>
</feature>
<keyword evidence="1" id="KW-0472">Membrane</keyword>
<dbReference type="Pfam" id="PF22564">
    <property type="entry name" value="HAAS"/>
    <property type="match status" value="1"/>
</dbReference>
<keyword evidence="1" id="KW-0812">Transmembrane</keyword>
<feature type="transmembrane region" description="Helical" evidence="1">
    <location>
        <begin position="158"/>
        <end position="174"/>
    </location>
</feature>
<keyword evidence="3" id="KW-1185">Reference proteome</keyword>
<feature type="transmembrane region" description="Helical" evidence="1">
    <location>
        <begin position="180"/>
        <end position="198"/>
    </location>
</feature>
<feature type="transmembrane region" description="Helical" evidence="1">
    <location>
        <begin position="90"/>
        <end position="110"/>
    </location>
</feature>
<dbReference type="RefSeq" id="WP_387411779.1">
    <property type="nucleotide sequence ID" value="NZ_JBIASD010000009.1"/>
</dbReference>
<accession>A0ABW6SPU8</accession>
<protein>
    <recommendedName>
        <fullName evidence="4">DUF1700 domain-containing protein</fullName>
    </recommendedName>
</protein>
<organism evidence="2 3">
    <name type="scientific">Microtetraspora malaysiensis</name>
    <dbReference type="NCBI Taxonomy" id="161358"/>
    <lineage>
        <taxon>Bacteria</taxon>
        <taxon>Bacillati</taxon>
        <taxon>Actinomycetota</taxon>
        <taxon>Actinomycetes</taxon>
        <taxon>Streptosporangiales</taxon>
        <taxon>Streptosporangiaceae</taxon>
        <taxon>Microtetraspora</taxon>
    </lineage>
</organism>
<name>A0ABW6SPU8_9ACTN</name>
<dbReference type="Proteomes" id="UP001602013">
    <property type="component" value="Unassembled WGS sequence"/>
</dbReference>
<proteinExistence type="predicted"/>
<sequence length="331" mass="34061">MTNDALPEAAEAYLRDLDVELSDAPPDTAREIVEDVRAHIADALDSGRTMDQALAGLGSPQAVAGQARDELSLPDGALDHAAHASRSLRVVAVALGVLTAVCVSFLLRSTALAPDLAEAGPDGQSIMQRYGPGLAMLTLLPALIAAVPFALPARARGVAGVVGAVVLTALTFVWGEIGLYYFPLVLLLWAATIVPSAVRRGIGRVAVRSWHVAAAVFVALPGLLAASSAVTGKVGLNWVGVALFVVGPLVLGALCACGIRAGYAVTTLAGALVMIVAMVEPGFLFAALWLLGGLYLMIGASGFVSVRPETRDRVERRPPAASRRTTSSSGG</sequence>
<reference evidence="2 3" key="1">
    <citation type="submission" date="2024-10" db="EMBL/GenBank/DDBJ databases">
        <title>The Natural Products Discovery Center: Release of the First 8490 Sequenced Strains for Exploring Actinobacteria Biosynthetic Diversity.</title>
        <authorList>
            <person name="Kalkreuter E."/>
            <person name="Kautsar S.A."/>
            <person name="Yang D."/>
            <person name="Bader C.D."/>
            <person name="Teijaro C.N."/>
            <person name="Fluegel L."/>
            <person name="Davis C.M."/>
            <person name="Simpson J.R."/>
            <person name="Lauterbach L."/>
            <person name="Steele A.D."/>
            <person name="Gui C."/>
            <person name="Meng S."/>
            <person name="Li G."/>
            <person name="Viehrig K."/>
            <person name="Ye F."/>
            <person name="Su P."/>
            <person name="Kiefer A.F."/>
            <person name="Nichols A."/>
            <person name="Cepeda A.J."/>
            <person name="Yan W."/>
            <person name="Fan B."/>
            <person name="Jiang Y."/>
            <person name="Adhikari A."/>
            <person name="Zheng C.-J."/>
            <person name="Schuster L."/>
            <person name="Cowan T.M."/>
            <person name="Smanski M.J."/>
            <person name="Chevrette M.G."/>
            <person name="De Carvalho L.P.S."/>
            <person name="Shen B."/>
        </authorList>
    </citation>
    <scope>NUCLEOTIDE SEQUENCE [LARGE SCALE GENOMIC DNA]</scope>
    <source>
        <strain evidence="2 3">NPDC002173</strain>
    </source>
</reference>
<evidence type="ECO:0000256" key="1">
    <source>
        <dbReference type="SAM" id="Phobius"/>
    </source>
</evidence>
<dbReference type="EMBL" id="JBIASD010000009">
    <property type="protein sequence ID" value="MFF3666997.1"/>
    <property type="molecule type" value="Genomic_DNA"/>
</dbReference>
<evidence type="ECO:0008006" key="4">
    <source>
        <dbReference type="Google" id="ProtNLM"/>
    </source>
</evidence>
<comment type="caution">
    <text evidence="2">The sequence shown here is derived from an EMBL/GenBank/DDBJ whole genome shotgun (WGS) entry which is preliminary data.</text>
</comment>
<feature type="transmembrane region" description="Helical" evidence="1">
    <location>
        <begin position="130"/>
        <end position="151"/>
    </location>
</feature>
<feature type="transmembrane region" description="Helical" evidence="1">
    <location>
        <begin position="261"/>
        <end position="279"/>
    </location>
</feature>
<gene>
    <name evidence="2" type="ORF">ACFYXI_15470</name>
</gene>
<feature type="transmembrane region" description="Helical" evidence="1">
    <location>
        <begin position="236"/>
        <end position="254"/>
    </location>
</feature>